<dbReference type="InterPro" id="IPR014507">
    <property type="entry name" value="Baseplate_assembly_J_pred"/>
</dbReference>
<sequence>MTQAVPSAFTGATTGGGGEVETLYSPIDLSNLPAPQAITEVSAEEELSALLQQLGAIDPAFTNWLESDPAVKLCEAFAWRLAVEKQRRNEAIKAVMLAYATGADLDQLGANLNVKRLVLEPANPTTTPPTPAVMEGDDAFRARIQLSWEGYATAGSVGSYVFHAKSASAQVADVQVTSPAPGEVTLYVLAADGDGAAPQALLDTVTQAVTAERVRPLTDLVQVLPAQVVPYQITAQLDLYPGPDAQVVLKSAQDALAAYCASIRRIGYMVATSGIYAALQQGGVRNVTLQGWGGDLTMGAGQVGYCTATTITVAEAGGD</sequence>
<dbReference type="RefSeq" id="WP_141443781.1">
    <property type="nucleotide sequence ID" value="NZ_CP038231.1"/>
</dbReference>
<evidence type="ECO:0000259" key="2">
    <source>
        <dbReference type="Pfam" id="PF26079"/>
    </source>
</evidence>
<dbReference type="Proteomes" id="UP000318709">
    <property type="component" value="Chromosome"/>
</dbReference>
<dbReference type="PANTHER" id="PTHR35862">
    <property type="entry name" value="FELS-2 PROPHAGE PROTEIN"/>
    <property type="match status" value="1"/>
</dbReference>
<dbReference type="PIRSF" id="PIRSF020481">
    <property type="entry name" value="BAP"/>
    <property type="match status" value="1"/>
</dbReference>
<accession>A0A4Y6UCA2</accession>
<evidence type="ECO:0000313" key="3">
    <source>
        <dbReference type="EMBL" id="QDH14077.1"/>
    </source>
</evidence>
<proteinExistence type="predicted"/>
<name>A0A4Y6UCA2_9PROT</name>
<dbReference type="InterPro" id="IPR058530">
    <property type="entry name" value="Baseplate_J-like_C"/>
</dbReference>
<organism evidence="3 4">
    <name type="scientific">Formicincola oecophyllae</name>
    <dbReference type="NCBI Taxonomy" id="2558361"/>
    <lineage>
        <taxon>Bacteria</taxon>
        <taxon>Pseudomonadati</taxon>
        <taxon>Pseudomonadota</taxon>
        <taxon>Alphaproteobacteria</taxon>
        <taxon>Acetobacterales</taxon>
        <taxon>Acetobacteraceae</taxon>
        <taxon>Formicincola</taxon>
    </lineage>
</organism>
<dbReference type="KEGG" id="swf:E3E12_07685"/>
<keyword evidence="4" id="KW-1185">Reference proteome</keyword>
<evidence type="ECO:0000313" key="4">
    <source>
        <dbReference type="Proteomes" id="UP000318709"/>
    </source>
</evidence>
<dbReference type="PANTHER" id="PTHR35862:SF1">
    <property type="entry name" value="FELS-2 PROPHAGE PROTEIN"/>
    <property type="match status" value="1"/>
</dbReference>
<dbReference type="Pfam" id="PF26078">
    <property type="entry name" value="Baseplate_J_M"/>
    <property type="match status" value="1"/>
</dbReference>
<dbReference type="InterPro" id="IPR058531">
    <property type="entry name" value="Baseplate_J_M"/>
</dbReference>
<dbReference type="AlphaFoldDB" id="A0A4Y6UCA2"/>
<dbReference type="InterPro" id="IPR052726">
    <property type="entry name" value="Phage_Baseplate_Hub"/>
</dbReference>
<gene>
    <name evidence="3" type="ORF">E3E12_07685</name>
</gene>
<feature type="domain" description="Baseplate J-like C-terminal" evidence="2">
    <location>
        <begin position="231"/>
        <end position="311"/>
    </location>
</feature>
<dbReference type="OrthoDB" id="9793802at2"/>
<evidence type="ECO:0000259" key="1">
    <source>
        <dbReference type="Pfam" id="PF26078"/>
    </source>
</evidence>
<feature type="domain" description="Baseplate J-like central" evidence="1">
    <location>
        <begin position="152"/>
        <end position="224"/>
    </location>
</feature>
<protein>
    <submittedName>
        <fullName evidence="3">Baseplate assembly protein</fullName>
    </submittedName>
</protein>
<dbReference type="Pfam" id="PF26079">
    <property type="entry name" value="Baseplate_J_C"/>
    <property type="match status" value="1"/>
</dbReference>
<reference evidence="3 4" key="1">
    <citation type="submission" date="2019-03" db="EMBL/GenBank/DDBJ databases">
        <title>The complete genome sequence of Swingsia_sp. F3b2 LMG30590(T).</title>
        <authorList>
            <person name="Chua K.-O."/>
            <person name="Chan K.-G."/>
            <person name="See-Too W.-S."/>
        </authorList>
    </citation>
    <scope>NUCLEOTIDE SEQUENCE [LARGE SCALE GENOMIC DNA]</scope>
    <source>
        <strain evidence="3 4">F3b2</strain>
    </source>
</reference>
<dbReference type="EMBL" id="CP038231">
    <property type="protein sequence ID" value="QDH14077.1"/>
    <property type="molecule type" value="Genomic_DNA"/>
</dbReference>